<accession>A0A3M7S557</accession>
<evidence type="ECO:0000313" key="10">
    <source>
        <dbReference type="EMBL" id="RNA30946.1"/>
    </source>
</evidence>
<feature type="transmembrane region" description="Helical" evidence="8">
    <location>
        <begin position="226"/>
        <end position="249"/>
    </location>
</feature>
<feature type="transmembrane region" description="Helical" evidence="8">
    <location>
        <begin position="382"/>
        <end position="402"/>
    </location>
</feature>
<keyword evidence="2 8" id="KW-0812">Transmembrane</keyword>
<evidence type="ECO:0000256" key="8">
    <source>
        <dbReference type="SAM" id="Phobius"/>
    </source>
</evidence>
<dbReference type="Pfam" id="PF00001">
    <property type="entry name" value="7tm_1"/>
    <property type="match status" value="1"/>
</dbReference>
<dbReference type="PRINTS" id="PR00237">
    <property type="entry name" value="GPCRRHODOPSN"/>
</dbReference>
<dbReference type="OrthoDB" id="10427280at2759"/>
<evidence type="ECO:0000259" key="9">
    <source>
        <dbReference type="PROSITE" id="PS50262"/>
    </source>
</evidence>
<name>A0A3M7S557_BRAPC</name>
<reference evidence="10 11" key="1">
    <citation type="journal article" date="2018" name="Sci. Rep.">
        <title>Genomic signatures of local adaptation to the degree of environmental predictability in rotifers.</title>
        <authorList>
            <person name="Franch-Gras L."/>
            <person name="Hahn C."/>
            <person name="Garcia-Roger E.M."/>
            <person name="Carmona M.J."/>
            <person name="Serra M."/>
            <person name="Gomez A."/>
        </authorList>
    </citation>
    <scope>NUCLEOTIDE SEQUENCE [LARGE SCALE GENOMIC DNA]</scope>
    <source>
        <strain evidence="10">HYR1</strain>
    </source>
</reference>
<evidence type="ECO:0000256" key="7">
    <source>
        <dbReference type="ARBA" id="ARBA00023224"/>
    </source>
</evidence>
<dbReference type="InterPro" id="IPR000276">
    <property type="entry name" value="GPCR_Rhodpsn"/>
</dbReference>
<evidence type="ECO:0000256" key="1">
    <source>
        <dbReference type="ARBA" id="ARBA00004141"/>
    </source>
</evidence>
<dbReference type="SUPFAM" id="SSF81321">
    <property type="entry name" value="Family A G protein-coupled receptor-like"/>
    <property type="match status" value="1"/>
</dbReference>
<keyword evidence="11" id="KW-1185">Reference proteome</keyword>
<dbReference type="EMBL" id="REGN01002011">
    <property type="protein sequence ID" value="RNA30946.1"/>
    <property type="molecule type" value="Genomic_DNA"/>
</dbReference>
<dbReference type="PANTHER" id="PTHR24243:SF230">
    <property type="entry name" value="G-PROTEIN COUPLED RECEPTORS FAMILY 1 PROFILE DOMAIN-CONTAINING PROTEIN"/>
    <property type="match status" value="1"/>
</dbReference>
<organism evidence="10 11">
    <name type="scientific">Brachionus plicatilis</name>
    <name type="common">Marine rotifer</name>
    <name type="synonym">Brachionus muelleri</name>
    <dbReference type="NCBI Taxonomy" id="10195"/>
    <lineage>
        <taxon>Eukaryota</taxon>
        <taxon>Metazoa</taxon>
        <taxon>Spiralia</taxon>
        <taxon>Gnathifera</taxon>
        <taxon>Rotifera</taxon>
        <taxon>Eurotatoria</taxon>
        <taxon>Monogononta</taxon>
        <taxon>Pseudotrocha</taxon>
        <taxon>Ploima</taxon>
        <taxon>Brachionidae</taxon>
        <taxon>Brachionus</taxon>
    </lineage>
</organism>
<comment type="caution">
    <text evidence="10">The sequence shown here is derived from an EMBL/GenBank/DDBJ whole genome shotgun (WGS) entry which is preliminary data.</text>
</comment>
<dbReference type="STRING" id="10195.A0A3M7S557"/>
<sequence>MLYELKESNINELCRSFSNDSDIRIMCNVYNQSRVLSIKKDSDPLIFSLIRTFYPFLLFFGLFGNSITFFTMVRIYKYRKNYQKFCFSLATLALSDLFVLTIGCLREYIELVVDYNFRSSSLAACKLTMFFCYLFSFFSVYLHAFIAIERWLAVSDPLKAKSKLTFRINRSIILVIFLLCIIINSPLLYFTKLEKLIVYPEENGTAVKSELECSIGNQAVLLSIDSFFYCLIPFVVTIMFSSMTVIQLVHSRQKMKESNQTEKLRQNSVKSGASFRKASSVDRVIMRHSTVQFDVRKKSLNSFINSSADLQASPFKKSLIKRQISKSHHASNLKVTAMLMALPICYLITTFPIFVIIIYSWFLSRFKLMKDGQVDQLDKAYAIAKIFMYVHNSINIFVYIFFGKSFRQDFIGIFPFKSLYNKITKLSQNSSNSEMSCSNSLKMNWSHMNEHSVLRVRNRNMFNDCDC</sequence>
<dbReference type="GO" id="GO:0005886">
    <property type="term" value="C:plasma membrane"/>
    <property type="evidence" value="ECO:0007669"/>
    <property type="project" value="TreeGrafter"/>
</dbReference>
<comment type="subcellular location">
    <subcellularLocation>
        <location evidence="1">Membrane</location>
        <topology evidence="1">Multi-pass membrane protein</topology>
    </subcellularLocation>
</comment>
<feature type="transmembrane region" description="Helical" evidence="8">
    <location>
        <begin position="128"/>
        <end position="148"/>
    </location>
</feature>
<evidence type="ECO:0000256" key="5">
    <source>
        <dbReference type="ARBA" id="ARBA00023136"/>
    </source>
</evidence>
<keyword evidence="4" id="KW-0297">G-protein coupled receptor</keyword>
<dbReference type="PROSITE" id="PS50262">
    <property type="entry name" value="G_PROTEIN_RECEP_F1_2"/>
    <property type="match status" value="1"/>
</dbReference>
<dbReference type="Gene3D" id="1.20.1070.10">
    <property type="entry name" value="Rhodopsin 7-helix transmembrane proteins"/>
    <property type="match status" value="1"/>
</dbReference>
<keyword evidence="6 10" id="KW-0675">Receptor</keyword>
<feature type="domain" description="G-protein coupled receptors family 1 profile" evidence="9">
    <location>
        <begin position="64"/>
        <end position="399"/>
    </location>
</feature>
<feature type="transmembrane region" description="Helical" evidence="8">
    <location>
        <begin position="335"/>
        <end position="362"/>
    </location>
</feature>
<evidence type="ECO:0000256" key="4">
    <source>
        <dbReference type="ARBA" id="ARBA00023040"/>
    </source>
</evidence>
<protein>
    <submittedName>
        <fullName evidence="10">FMRFamide receptor-like</fullName>
    </submittedName>
</protein>
<evidence type="ECO:0000256" key="3">
    <source>
        <dbReference type="ARBA" id="ARBA00022989"/>
    </source>
</evidence>
<evidence type="ECO:0000256" key="2">
    <source>
        <dbReference type="ARBA" id="ARBA00022692"/>
    </source>
</evidence>
<dbReference type="CDD" id="cd00637">
    <property type="entry name" value="7tm_classA_rhodopsin-like"/>
    <property type="match status" value="1"/>
</dbReference>
<dbReference type="AlphaFoldDB" id="A0A3M7S557"/>
<keyword evidence="3 8" id="KW-1133">Transmembrane helix</keyword>
<dbReference type="InterPro" id="IPR017452">
    <property type="entry name" value="GPCR_Rhodpsn_7TM"/>
</dbReference>
<keyword evidence="7" id="KW-0807">Transducer</keyword>
<dbReference type="PANTHER" id="PTHR24243">
    <property type="entry name" value="G-PROTEIN COUPLED RECEPTOR"/>
    <property type="match status" value="1"/>
</dbReference>
<feature type="transmembrane region" description="Helical" evidence="8">
    <location>
        <begin position="53"/>
        <end position="73"/>
    </location>
</feature>
<evidence type="ECO:0000313" key="11">
    <source>
        <dbReference type="Proteomes" id="UP000276133"/>
    </source>
</evidence>
<gene>
    <name evidence="10" type="ORF">BpHYR1_053998</name>
</gene>
<dbReference type="Proteomes" id="UP000276133">
    <property type="component" value="Unassembled WGS sequence"/>
</dbReference>
<dbReference type="GO" id="GO:0004930">
    <property type="term" value="F:G protein-coupled receptor activity"/>
    <property type="evidence" value="ECO:0007669"/>
    <property type="project" value="UniProtKB-KW"/>
</dbReference>
<evidence type="ECO:0000256" key="6">
    <source>
        <dbReference type="ARBA" id="ARBA00023170"/>
    </source>
</evidence>
<keyword evidence="5 8" id="KW-0472">Membrane</keyword>
<proteinExistence type="predicted"/>
<feature type="transmembrane region" description="Helical" evidence="8">
    <location>
        <begin position="168"/>
        <end position="190"/>
    </location>
</feature>
<feature type="transmembrane region" description="Helical" evidence="8">
    <location>
        <begin position="85"/>
        <end position="108"/>
    </location>
</feature>